<proteinExistence type="inferred from homology"/>
<evidence type="ECO:0000313" key="12">
    <source>
        <dbReference type="EMBL" id="GGC05498.1"/>
    </source>
</evidence>
<evidence type="ECO:0000256" key="1">
    <source>
        <dbReference type="ARBA" id="ARBA00000971"/>
    </source>
</evidence>
<comment type="similarity">
    <text evidence="3 10">Belongs to the FKBP-type PPIase family.</text>
</comment>
<comment type="catalytic activity">
    <reaction evidence="1 9 10">
        <text>[protein]-peptidylproline (omega=180) = [protein]-peptidylproline (omega=0)</text>
        <dbReference type="Rhea" id="RHEA:16237"/>
        <dbReference type="Rhea" id="RHEA-COMP:10747"/>
        <dbReference type="Rhea" id="RHEA-COMP:10748"/>
        <dbReference type="ChEBI" id="CHEBI:83833"/>
        <dbReference type="ChEBI" id="CHEBI:83834"/>
        <dbReference type="EC" id="5.2.1.8"/>
    </reaction>
</comment>
<dbReference type="PANTHER" id="PTHR47861:SF3">
    <property type="entry name" value="FKBP-TYPE PEPTIDYL-PROLYL CIS-TRANS ISOMERASE SLYD"/>
    <property type="match status" value="1"/>
</dbReference>
<evidence type="ECO:0000256" key="6">
    <source>
        <dbReference type="ARBA" id="ARBA00023186"/>
    </source>
</evidence>
<dbReference type="PANTHER" id="PTHR47861">
    <property type="entry name" value="FKBP-TYPE PEPTIDYL-PROLYL CIS-TRANS ISOMERASE SLYD"/>
    <property type="match status" value="1"/>
</dbReference>
<dbReference type="InterPro" id="IPR046357">
    <property type="entry name" value="PPIase_dom_sf"/>
</dbReference>
<evidence type="ECO:0000256" key="9">
    <source>
        <dbReference type="PROSITE-ProRule" id="PRU00277"/>
    </source>
</evidence>
<evidence type="ECO:0000259" key="11">
    <source>
        <dbReference type="PROSITE" id="PS50059"/>
    </source>
</evidence>
<dbReference type="Gene3D" id="3.10.50.40">
    <property type="match status" value="1"/>
</dbReference>
<evidence type="ECO:0000256" key="8">
    <source>
        <dbReference type="ARBA" id="ARBA00037071"/>
    </source>
</evidence>
<dbReference type="PROSITE" id="PS50059">
    <property type="entry name" value="FKBP_PPIASE"/>
    <property type="match status" value="1"/>
</dbReference>
<name>A0ABQ1KN82_9GAMM</name>
<evidence type="ECO:0000256" key="5">
    <source>
        <dbReference type="ARBA" id="ARBA00023110"/>
    </source>
</evidence>
<dbReference type="EMBL" id="BMIJ01000007">
    <property type="protein sequence ID" value="GGC05498.1"/>
    <property type="molecule type" value="Genomic_DNA"/>
</dbReference>
<keyword evidence="13" id="KW-1185">Reference proteome</keyword>
<accession>A0ABQ1KN82</accession>
<organism evidence="12 13">
    <name type="scientific">Marinobacterium zhoushanense</name>
    <dbReference type="NCBI Taxonomy" id="1679163"/>
    <lineage>
        <taxon>Bacteria</taxon>
        <taxon>Pseudomonadati</taxon>
        <taxon>Pseudomonadota</taxon>
        <taxon>Gammaproteobacteria</taxon>
        <taxon>Oceanospirillales</taxon>
        <taxon>Oceanospirillaceae</taxon>
        <taxon>Marinobacterium</taxon>
    </lineage>
</organism>
<dbReference type="Pfam" id="PF00254">
    <property type="entry name" value="FKBP_C"/>
    <property type="match status" value="1"/>
</dbReference>
<dbReference type="EC" id="5.2.1.8" evidence="10"/>
<feature type="domain" description="PPIase FKBP-type" evidence="11">
    <location>
        <begin position="10"/>
        <end position="89"/>
    </location>
</feature>
<dbReference type="Proteomes" id="UP000629025">
    <property type="component" value="Unassembled WGS sequence"/>
</dbReference>
<reference evidence="13" key="1">
    <citation type="journal article" date="2019" name="Int. J. Syst. Evol. Microbiol.">
        <title>The Global Catalogue of Microorganisms (GCM) 10K type strain sequencing project: providing services to taxonomists for standard genome sequencing and annotation.</title>
        <authorList>
            <consortium name="The Broad Institute Genomics Platform"/>
            <consortium name="The Broad Institute Genome Sequencing Center for Infectious Disease"/>
            <person name="Wu L."/>
            <person name="Ma J."/>
        </authorList>
    </citation>
    <scope>NUCLEOTIDE SEQUENCE [LARGE SCALE GENOMIC DNA]</scope>
    <source>
        <strain evidence="13">CGMCC 1.15341</strain>
    </source>
</reference>
<evidence type="ECO:0000256" key="3">
    <source>
        <dbReference type="ARBA" id="ARBA00006577"/>
    </source>
</evidence>
<keyword evidence="6" id="KW-0143">Chaperone</keyword>
<sequence length="161" mass="17938">METLRQMKIIRDCAVQFRYNLAPAGEPLTLPDSDEPLLSYLHGHQQIIAGLEQALEGHAAGERFEVELSPEQAYGERDESRIEKVEREAFAGMKDLRAGLLVQINDESGKPALARVIRLDNREVELDLNHPYAGLTLVFSVEVVSVRAATDQELADGRVTE</sequence>
<keyword evidence="5 9" id="KW-0697">Rotamase</keyword>
<evidence type="ECO:0000313" key="13">
    <source>
        <dbReference type="Proteomes" id="UP000629025"/>
    </source>
</evidence>
<dbReference type="InterPro" id="IPR001179">
    <property type="entry name" value="PPIase_FKBP_dom"/>
</dbReference>
<evidence type="ECO:0000256" key="4">
    <source>
        <dbReference type="ARBA" id="ARBA00022490"/>
    </source>
</evidence>
<dbReference type="SUPFAM" id="SSF54534">
    <property type="entry name" value="FKBP-like"/>
    <property type="match status" value="1"/>
</dbReference>
<evidence type="ECO:0000256" key="10">
    <source>
        <dbReference type="RuleBase" id="RU003915"/>
    </source>
</evidence>
<comment type="caution">
    <text evidence="12">The sequence shown here is derived from an EMBL/GenBank/DDBJ whole genome shotgun (WGS) entry which is preliminary data.</text>
</comment>
<keyword evidence="7 9" id="KW-0413">Isomerase</keyword>
<evidence type="ECO:0000256" key="7">
    <source>
        <dbReference type="ARBA" id="ARBA00023235"/>
    </source>
</evidence>
<gene>
    <name evidence="12" type="primary">slyD</name>
    <name evidence="12" type="ORF">GCM10011352_34610</name>
</gene>
<comment type="subcellular location">
    <subcellularLocation>
        <location evidence="2">Cytoplasm</location>
    </subcellularLocation>
</comment>
<keyword evidence="4" id="KW-0963">Cytoplasm</keyword>
<comment type="function">
    <text evidence="8">Also involved in hydrogenase metallocenter assembly, probably by participating in the nickel insertion step. This function in hydrogenase biosynthesis requires chaperone activity and the presence of the metal-binding domain, but not PPIase activity.</text>
</comment>
<evidence type="ECO:0000256" key="2">
    <source>
        <dbReference type="ARBA" id="ARBA00004496"/>
    </source>
</evidence>
<protein>
    <recommendedName>
        <fullName evidence="10">Peptidyl-prolyl cis-trans isomerase</fullName>
        <ecNumber evidence="10">5.2.1.8</ecNumber>
    </recommendedName>
</protein>
<dbReference type="GO" id="GO:0016853">
    <property type="term" value="F:isomerase activity"/>
    <property type="evidence" value="ECO:0007669"/>
    <property type="project" value="UniProtKB-KW"/>
</dbReference>